<evidence type="ECO:0000313" key="2">
    <source>
        <dbReference type="EMBL" id="ANY17470.1"/>
    </source>
</evidence>
<protein>
    <submittedName>
        <fullName evidence="3">Chondroitin polymerase</fullName>
    </submittedName>
    <submittedName>
        <fullName evidence="2">Glycosyl transferase</fullName>
    </submittedName>
</protein>
<dbReference type="Gene3D" id="3.90.550.10">
    <property type="entry name" value="Spore Coat Polysaccharide Biosynthesis Protein SpsA, Chain A"/>
    <property type="match status" value="1"/>
</dbReference>
<dbReference type="Proteomes" id="UP000053096">
    <property type="component" value="Unassembled WGS sequence"/>
</dbReference>
<dbReference type="CDD" id="cd00761">
    <property type="entry name" value="Glyco_tranf_GTA_type"/>
    <property type="match status" value="1"/>
</dbReference>
<dbReference type="SUPFAM" id="SSF53448">
    <property type="entry name" value="Nucleotide-diphospho-sugar transferases"/>
    <property type="match status" value="1"/>
</dbReference>
<dbReference type="GO" id="GO:0044010">
    <property type="term" value="P:single-species biofilm formation"/>
    <property type="evidence" value="ECO:0007669"/>
    <property type="project" value="TreeGrafter"/>
</dbReference>
<dbReference type="InterPro" id="IPR029044">
    <property type="entry name" value="Nucleotide-diphossugar_trans"/>
</dbReference>
<dbReference type="GO" id="GO:0016740">
    <property type="term" value="F:transferase activity"/>
    <property type="evidence" value="ECO:0007669"/>
    <property type="project" value="UniProtKB-KW"/>
</dbReference>
<dbReference type="PANTHER" id="PTHR43685">
    <property type="entry name" value="GLYCOSYLTRANSFERASE"/>
    <property type="match status" value="1"/>
</dbReference>
<reference evidence="2 5" key="2">
    <citation type="submission" date="2016-07" db="EMBL/GenBank/DDBJ databases">
        <title>Complete genome sequences of Bordetella pseudohinzii.</title>
        <authorList>
            <person name="Spilker T."/>
            <person name="Darrah R."/>
            <person name="LiPuma J.J."/>
        </authorList>
    </citation>
    <scope>NUCLEOTIDE SEQUENCE [LARGE SCALE GENOMIC DNA]</scope>
    <source>
        <strain evidence="2 5">HI4681</strain>
    </source>
</reference>
<evidence type="ECO:0000313" key="4">
    <source>
        <dbReference type="Proteomes" id="UP000053096"/>
    </source>
</evidence>
<keyword evidence="2" id="KW-0808">Transferase</keyword>
<dbReference type="EMBL" id="CP016440">
    <property type="protein sequence ID" value="ANY17470.1"/>
    <property type="molecule type" value="Genomic_DNA"/>
</dbReference>
<accession>A0A0J6C3S2</accession>
<feature type="domain" description="Glycosyltransferase 2-like" evidence="1">
    <location>
        <begin position="9"/>
        <end position="107"/>
    </location>
</feature>
<dbReference type="AlphaFoldDB" id="A0A0J6C3S2"/>
<dbReference type="PANTHER" id="PTHR43685:SF13">
    <property type="entry name" value="O ANTIGEN BIOSYNTHESIS RHAMNOSYLTRANSFERASE RFBN"/>
    <property type="match status" value="1"/>
</dbReference>
<keyword evidence="5" id="KW-1185">Reference proteome</keyword>
<dbReference type="RefSeq" id="WP_043213288.1">
    <property type="nucleotide sequence ID" value="NZ_CAJGUP010000203.1"/>
</dbReference>
<evidence type="ECO:0000313" key="3">
    <source>
        <dbReference type="EMBL" id="CUI71829.1"/>
    </source>
</evidence>
<accession>A0A0M7EU61</accession>
<dbReference type="EMBL" id="CYTV01000004">
    <property type="protein sequence ID" value="CUI71829.1"/>
    <property type="molecule type" value="Genomic_DNA"/>
</dbReference>
<evidence type="ECO:0000259" key="1">
    <source>
        <dbReference type="Pfam" id="PF00535"/>
    </source>
</evidence>
<dbReference type="Proteomes" id="UP000092950">
    <property type="component" value="Chromosome"/>
</dbReference>
<dbReference type="InterPro" id="IPR050834">
    <property type="entry name" value="Glycosyltransf_2"/>
</dbReference>
<name>A0A0J6C3S2_9BORD</name>
<evidence type="ECO:0000313" key="5">
    <source>
        <dbReference type="Proteomes" id="UP000092950"/>
    </source>
</evidence>
<dbReference type="KEGG" id="bpdz:BBN53_17255"/>
<organism evidence="3 4">
    <name type="scientific">Bordetella pseudohinzii</name>
    <dbReference type="NCBI Taxonomy" id="1331258"/>
    <lineage>
        <taxon>Bacteria</taxon>
        <taxon>Pseudomonadati</taxon>
        <taxon>Pseudomonadota</taxon>
        <taxon>Betaproteobacteria</taxon>
        <taxon>Burkholderiales</taxon>
        <taxon>Alcaligenaceae</taxon>
        <taxon>Bordetella</taxon>
    </lineage>
</organism>
<gene>
    <name evidence="3" type="primary">kfoC</name>
    <name evidence="2" type="ORF">BBN53_17255</name>
    <name evidence="3" type="ORF">ERS370011_01908</name>
</gene>
<dbReference type="OrthoDB" id="9801954at2"/>
<dbReference type="Pfam" id="PF00535">
    <property type="entry name" value="Glycos_transf_2"/>
    <property type="match status" value="1"/>
</dbReference>
<sequence>MNKPNYRFTVLTPTYNRAATLHRVYQSLAGQTFRDFEWLVVDDGSTDNTHQIIGEWQARAAFPIRYVWQKNQHKKTAFNRGVREARGELIVALDSDDEMTPDALAILDEAWRGIPEAERDGFVAVTGLCARPDGSIVGDRFPADVFDSNAVDMYFREKVRGEKFGCMRGDVLRRFPFPEDVPGFVPESLVWWEIARRGYRSRFINRVVRIYHDSSDGLSQSAVSLRGNAQGLYLLAWDMLQHHTGMFRFRPKGFLMAAARYTRFRLLLAHSGRETAVGSHRLTQPLGRLLTWLMWPLGYLLYLRDRRRGLL</sequence>
<reference evidence="3 4" key="1">
    <citation type="submission" date="2015-09" db="EMBL/GenBank/DDBJ databases">
        <authorList>
            <person name="Jackson K.R."/>
            <person name="Lunt B.L."/>
            <person name="Fisher J.N.B."/>
            <person name="Gardner A.V."/>
            <person name="Bailey M.E."/>
            <person name="Deus L.M."/>
            <person name="Earl A.S."/>
            <person name="Gibby P.D."/>
            <person name="Hartmann K.A."/>
            <person name="Liu J.E."/>
            <person name="Manci A.M."/>
            <person name="Nielsen D.A."/>
            <person name="Solomon M.B."/>
            <person name="Breakwell D.P."/>
            <person name="Burnett S.H."/>
            <person name="Grose J.H."/>
        </authorList>
    </citation>
    <scope>NUCLEOTIDE SEQUENCE [LARGE SCALE GENOMIC DNA]</scope>
    <source>
        <strain evidence="3 4">2789STDY5608636</strain>
    </source>
</reference>
<dbReference type="InterPro" id="IPR001173">
    <property type="entry name" value="Glyco_trans_2-like"/>
</dbReference>
<proteinExistence type="predicted"/>